<gene>
    <name evidence="7" type="primary">scrK</name>
    <name evidence="7" type="ORF">GTS_17800</name>
</gene>
<evidence type="ECO:0000313" key="8">
    <source>
        <dbReference type="Proteomes" id="UP000298860"/>
    </source>
</evidence>
<dbReference type="Proteomes" id="UP000298860">
    <property type="component" value="Unassembled WGS sequence"/>
</dbReference>
<keyword evidence="4 7" id="KW-0418">Kinase</keyword>
<dbReference type="PANTHER" id="PTHR43085:SF1">
    <property type="entry name" value="PSEUDOURIDINE KINASE-RELATED"/>
    <property type="match status" value="1"/>
</dbReference>
<name>A0A4D4J856_9PSEU</name>
<evidence type="ECO:0000259" key="6">
    <source>
        <dbReference type="Pfam" id="PF00294"/>
    </source>
</evidence>
<dbReference type="Gene3D" id="3.40.1190.20">
    <property type="match status" value="1"/>
</dbReference>
<proteinExistence type="inferred from homology"/>
<dbReference type="CDD" id="cd01167">
    <property type="entry name" value="bac_FRK"/>
    <property type="match status" value="1"/>
</dbReference>
<dbReference type="OrthoDB" id="9795789at2"/>
<dbReference type="GO" id="GO:0016301">
    <property type="term" value="F:kinase activity"/>
    <property type="evidence" value="ECO:0007669"/>
    <property type="project" value="UniProtKB-KW"/>
</dbReference>
<evidence type="ECO:0000256" key="1">
    <source>
        <dbReference type="ARBA" id="ARBA00010688"/>
    </source>
</evidence>
<keyword evidence="5" id="KW-0067">ATP-binding</keyword>
<keyword evidence="3" id="KW-0547">Nucleotide-binding</keyword>
<dbReference type="InterPro" id="IPR011611">
    <property type="entry name" value="PfkB_dom"/>
</dbReference>
<dbReference type="GO" id="GO:0005524">
    <property type="term" value="F:ATP binding"/>
    <property type="evidence" value="ECO:0007669"/>
    <property type="project" value="UniProtKB-KW"/>
</dbReference>
<feature type="domain" description="Carbohydrate kinase PfkB" evidence="6">
    <location>
        <begin position="2"/>
        <end position="306"/>
    </location>
</feature>
<accession>A0A4D4J856</accession>
<keyword evidence="2" id="KW-0808">Transferase</keyword>
<evidence type="ECO:0000256" key="5">
    <source>
        <dbReference type="ARBA" id="ARBA00022840"/>
    </source>
</evidence>
<dbReference type="InterPro" id="IPR050306">
    <property type="entry name" value="PfkB_Carbo_kinase"/>
</dbReference>
<evidence type="ECO:0000313" key="7">
    <source>
        <dbReference type="EMBL" id="GDY30147.1"/>
    </source>
</evidence>
<sequence>MIVVGGEALVDLVPDPSTMDGELGPLLPRLGGGPYNVAVAAGRLGAPVAFLSRISTDHFGDALLDRLHASGVDVRLLQRGDEPTTLAVVGLGADGSARYSFHVEGTADRLVTDPGPLPDGTEAVSLGTLSLVLEPGASVYEAVLRREAARGLLTVLDPNVRPVLIGDPAGYRARFASWLPDVGLLKVSEEDARWLAGAAPGADVLAVLRDWQQAGPVAIVLTRGGDGLVALTGAGEVVEVPGVPVDVVDTIGAGDTVQGALLAWLHRHGALARDAVRALDAAAWRDALGFACAAAAVTCSRAGAEPPFAAELAAAPAATER</sequence>
<dbReference type="AlphaFoldDB" id="A0A4D4J856"/>
<dbReference type="Pfam" id="PF00294">
    <property type="entry name" value="PfkB"/>
    <property type="match status" value="1"/>
</dbReference>
<evidence type="ECO:0000256" key="3">
    <source>
        <dbReference type="ARBA" id="ARBA00022741"/>
    </source>
</evidence>
<evidence type="ECO:0000256" key="2">
    <source>
        <dbReference type="ARBA" id="ARBA00022679"/>
    </source>
</evidence>
<dbReference type="InterPro" id="IPR029056">
    <property type="entry name" value="Ribokinase-like"/>
</dbReference>
<comment type="caution">
    <text evidence="7">The sequence shown here is derived from an EMBL/GenBank/DDBJ whole genome shotgun (WGS) entry which is preliminary data.</text>
</comment>
<comment type="similarity">
    <text evidence="1">Belongs to the carbohydrate kinase PfkB family.</text>
</comment>
<dbReference type="EMBL" id="BJFL01000006">
    <property type="protein sequence ID" value="GDY30147.1"/>
    <property type="molecule type" value="Genomic_DNA"/>
</dbReference>
<dbReference type="RefSeq" id="WP_137813286.1">
    <property type="nucleotide sequence ID" value="NZ_BJFL01000006.1"/>
</dbReference>
<evidence type="ECO:0000256" key="4">
    <source>
        <dbReference type="ARBA" id="ARBA00022777"/>
    </source>
</evidence>
<dbReference type="InterPro" id="IPR002173">
    <property type="entry name" value="Carboh/pur_kinase_PfkB_CS"/>
</dbReference>
<dbReference type="PANTHER" id="PTHR43085">
    <property type="entry name" value="HEXOKINASE FAMILY MEMBER"/>
    <property type="match status" value="1"/>
</dbReference>
<dbReference type="PROSITE" id="PS00584">
    <property type="entry name" value="PFKB_KINASES_2"/>
    <property type="match status" value="1"/>
</dbReference>
<keyword evidence="8" id="KW-1185">Reference proteome</keyword>
<dbReference type="SUPFAM" id="SSF53613">
    <property type="entry name" value="Ribokinase-like"/>
    <property type="match status" value="1"/>
</dbReference>
<organism evidence="7 8">
    <name type="scientific">Gandjariella thermophila</name>
    <dbReference type="NCBI Taxonomy" id="1931992"/>
    <lineage>
        <taxon>Bacteria</taxon>
        <taxon>Bacillati</taxon>
        <taxon>Actinomycetota</taxon>
        <taxon>Actinomycetes</taxon>
        <taxon>Pseudonocardiales</taxon>
        <taxon>Pseudonocardiaceae</taxon>
        <taxon>Gandjariella</taxon>
    </lineage>
</organism>
<protein>
    <submittedName>
        <fullName evidence="7">Fructokinase</fullName>
    </submittedName>
</protein>
<reference evidence="8" key="1">
    <citation type="submission" date="2019-04" db="EMBL/GenBank/DDBJ databases">
        <title>Draft genome sequence of Pseudonocardiaceae bacterium SL3-2-4.</title>
        <authorList>
            <person name="Ningsih F."/>
            <person name="Yokota A."/>
            <person name="Sakai Y."/>
            <person name="Nanatani K."/>
            <person name="Yabe S."/>
            <person name="Oetari A."/>
            <person name="Sjamsuridzal W."/>
        </authorList>
    </citation>
    <scope>NUCLEOTIDE SEQUENCE [LARGE SCALE GENOMIC DNA]</scope>
    <source>
        <strain evidence="8">SL3-2-4</strain>
    </source>
</reference>